<protein>
    <submittedName>
        <fullName evidence="1">Head-tail joining protein</fullName>
    </submittedName>
</protein>
<name>A0A8S5PZH2_9CAUD</name>
<dbReference type="EMBL" id="BK015547">
    <property type="protein sequence ID" value="DAE12290.1"/>
    <property type="molecule type" value="Genomic_DNA"/>
</dbReference>
<sequence length="113" mass="12891">MSNYRPNEPFNVPMYLETPEVVKIKGSNKKTYAEKGVIYCSFKSFGGTETTSNDTLVIEDTAQIETWYRPDIKADCRLKDTNGKEYEILGTPENINMRNQVLKFKIRSVRGGA</sequence>
<dbReference type="InterPro" id="IPR008767">
    <property type="entry name" value="Phage_SPP1_head-tail_adaptor"/>
</dbReference>
<accession>A0A8S5PZH2</accession>
<reference evidence="1" key="1">
    <citation type="journal article" date="2021" name="Proc. Natl. Acad. Sci. U.S.A.">
        <title>A Catalog of Tens of Thousands of Viruses from Human Metagenomes Reveals Hidden Associations with Chronic Diseases.</title>
        <authorList>
            <person name="Tisza M.J."/>
            <person name="Buck C.B."/>
        </authorList>
    </citation>
    <scope>NUCLEOTIDE SEQUENCE</scope>
    <source>
        <strain evidence="1">CtQYc56</strain>
    </source>
</reference>
<dbReference type="Pfam" id="PF05521">
    <property type="entry name" value="Phage_HCP"/>
    <property type="match status" value="1"/>
</dbReference>
<evidence type="ECO:0000313" key="1">
    <source>
        <dbReference type="EMBL" id="DAE12290.1"/>
    </source>
</evidence>
<dbReference type="Gene3D" id="2.40.10.270">
    <property type="entry name" value="Bacteriophage SPP1 head-tail adaptor protein"/>
    <property type="match status" value="1"/>
</dbReference>
<organism evidence="1">
    <name type="scientific">Myoviridae sp. ctQYc56</name>
    <dbReference type="NCBI Taxonomy" id="2825100"/>
    <lineage>
        <taxon>Viruses</taxon>
        <taxon>Duplodnaviria</taxon>
        <taxon>Heunggongvirae</taxon>
        <taxon>Uroviricota</taxon>
        <taxon>Caudoviricetes</taxon>
    </lineage>
</organism>
<proteinExistence type="predicted"/>
<dbReference type="InterPro" id="IPR038666">
    <property type="entry name" value="SSP1_head-tail_sf"/>
</dbReference>